<accession>A0A1M4XBF0</accession>
<evidence type="ECO:0000256" key="2">
    <source>
        <dbReference type="ARBA" id="ARBA00023315"/>
    </source>
</evidence>
<dbReference type="InterPro" id="IPR016181">
    <property type="entry name" value="Acyl_CoA_acyltransferase"/>
</dbReference>
<reference evidence="5 6" key="1">
    <citation type="submission" date="2016-11" db="EMBL/GenBank/DDBJ databases">
        <authorList>
            <person name="Jaros S."/>
            <person name="Januszkiewicz K."/>
            <person name="Wedrychowicz H."/>
        </authorList>
    </citation>
    <scope>NUCLEOTIDE SEQUENCE [LARGE SCALE GENOMIC DNA]</scope>
    <source>
        <strain evidence="5 6">DSM 14828</strain>
    </source>
</reference>
<evidence type="ECO:0000256" key="1">
    <source>
        <dbReference type="ARBA" id="ARBA00022679"/>
    </source>
</evidence>
<dbReference type="PANTHER" id="PTHR43792">
    <property type="entry name" value="GNAT FAMILY, PUTATIVE (AFU_ORTHOLOGUE AFUA_3G00765)-RELATED-RELATED"/>
    <property type="match status" value="1"/>
</dbReference>
<keyword evidence="2" id="KW-0012">Acyltransferase</keyword>
<evidence type="ECO:0000313" key="6">
    <source>
        <dbReference type="Proteomes" id="UP000184251"/>
    </source>
</evidence>
<dbReference type="STRING" id="1120975.SAMN02746064_01456"/>
<dbReference type="GO" id="GO:0008999">
    <property type="term" value="F:protein-N-terminal-alanine acetyltransferase activity"/>
    <property type="evidence" value="ECO:0007669"/>
    <property type="project" value="TreeGrafter"/>
</dbReference>
<dbReference type="OrthoDB" id="9795206at2"/>
<dbReference type="SUPFAM" id="SSF55729">
    <property type="entry name" value="Acyl-CoA N-acyltransferases (Nat)"/>
    <property type="match status" value="1"/>
</dbReference>
<dbReference type="Proteomes" id="UP000184251">
    <property type="component" value="Unassembled WGS sequence"/>
</dbReference>
<organism evidence="5 6">
    <name type="scientific">Alkalibacter saccharofermentans DSM 14828</name>
    <dbReference type="NCBI Taxonomy" id="1120975"/>
    <lineage>
        <taxon>Bacteria</taxon>
        <taxon>Bacillati</taxon>
        <taxon>Bacillota</taxon>
        <taxon>Clostridia</taxon>
        <taxon>Eubacteriales</taxon>
        <taxon>Eubacteriaceae</taxon>
        <taxon>Alkalibacter</taxon>
    </lineage>
</organism>
<protein>
    <submittedName>
        <fullName evidence="5">Ribosomal-protein-alanine N-acetyltransferase</fullName>
    </submittedName>
</protein>
<evidence type="ECO:0000259" key="4">
    <source>
        <dbReference type="PROSITE" id="PS51186"/>
    </source>
</evidence>
<sequence>MLETKRLMLKMPNPRQAAKVADYYKRNAEFLGKWEPKRNEEFYSLKYHFFDLKNQKDRFCNDEEYRFWIFKKDTWNLIGSVTINCIIWGNFKSCFMSYKLDAVEVNKGYVTEACEKVLDFVFEVAGLHRVEINMVKDNYASIRVAEKLGFAKEGMSHKFLEINGKWMDHYRYAKINEED</sequence>
<gene>
    <name evidence="5" type="ORF">SAMN02746064_01456</name>
</gene>
<dbReference type="InterPro" id="IPR051531">
    <property type="entry name" value="N-acetyltransferase"/>
</dbReference>
<dbReference type="GO" id="GO:0005737">
    <property type="term" value="C:cytoplasm"/>
    <property type="evidence" value="ECO:0007669"/>
    <property type="project" value="TreeGrafter"/>
</dbReference>
<dbReference type="PANTHER" id="PTHR43792:SF8">
    <property type="entry name" value="[RIBOSOMAL PROTEIN US5]-ALANINE N-ACETYLTRANSFERASE"/>
    <property type="match status" value="1"/>
</dbReference>
<feature type="domain" description="N-acetyltransferase" evidence="4">
    <location>
        <begin position="29"/>
        <end position="172"/>
    </location>
</feature>
<dbReference type="PROSITE" id="PS51186">
    <property type="entry name" value="GNAT"/>
    <property type="match status" value="1"/>
</dbReference>
<evidence type="ECO:0000313" key="5">
    <source>
        <dbReference type="EMBL" id="SHE90616.1"/>
    </source>
</evidence>
<dbReference type="RefSeq" id="WP_073270618.1">
    <property type="nucleotide sequence ID" value="NZ_FQTU01000009.1"/>
</dbReference>
<dbReference type="AlphaFoldDB" id="A0A1M4XBF0"/>
<comment type="similarity">
    <text evidence="3">Belongs to the acetyltransferase family. RimJ subfamily.</text>
</comment>
<dbReference type="InterPro" id="IPR000182">
    <property type="entry name" value="GNAT_dom"/>
</dbReference>
<keyword evidence="6" id="KW-1185">Reference proteome</keyword>
<dbReference type="EMBL" id="FQTU01000009">
    <property type="protein sequence ID" value="SHE90616.1"/>
    <property type="molecule type" value="Genomic_DNA"/>
</dbReference>
<name>A0A1M4XBF0_9FIRM</name>
<evidence type="ECO:0000256" key="3">
    <source>
        <dbReference type="ARBA" id="ARBA00038502"/>
    </source>
</evidence>
<keyword evidence="1 5" id="KW-0808">Transferase</keyword>
<dbReference type="Pfam" id="PF13302">
    <property type="entry name" value="Acetyltransf_3"/>
    <property type="match status" value="1"/>
</dbReference>
<dbReference type="Gene3D" id="3.40.630.30">
    <property type="match status" value="1"/>
</dbReference>
<proteinExistence type="inferred from homology"/>